<feature type="region of interest" description="Disordered" evidence="1">
    <location>
        <begin position="349"/>
        <end position="370"/>
    </location>
</feature>
<feature type="region of interest" description="Disordered" evidence="1">
    <location>
        <begin position="268"/>
        <end position="292"/>
    </location>
</feature>
<dbReference type="OrthoDB" id="10533841at2759"/>
<keyword evidence="3" id="KW-1185">Reference proteome</keyword>
<proteinExistence type="predicted"/>
<dbReference type="Proteomes" id="UP000530660">
    <property type="component" value="Unassembled WGS sequence"/>
</dbReference>
<organism evidence="2 3">
    <name type="scientific">Cyanidiococcus yangmingshanensis</name>
    <dbReference type="NCBI Taxonomy" id="2690220"/>
    <lineage>
        <taxon>Eukaryota</taxon>
        <taxon>Rhodophyta</taxon>
        <taxon>Bangiophyceae</taxon>
        <taxon>Cyanidiales</taxon>
        <taxon>Cyanidiaceae</taxon>
        <taxon>Cyanidiococcus</taxon>
    </lineage>
</organism>
<reference evidence="2 3" key="1">
    <citation type="journal article" date="2020" name="J. Phycol.">
        <title>Comparative genome analysis reveals Cyanidiococcus gen. nov., a new extremophilic red algal genus sister to Cyanidioschyzon (Cyanidioschyzonaceae, Rhodophyta).</title>
        <authorList>
            <person name="Liu S.-L."/>
            <person name="Chiang Y.-R."/>
            <person name="Yoon H.S."/>
            <person name="Fu H.-Y."/>
        </authorList>
    </citation>
    <scope>NUCLEOTIDE SEQUENCE [LARGE SCALE GENOMIC DNA]</scope>
    <source>
        <strain evidence="2 3">THAL066</strain>
    </source>
</reference>
<dbReference type="AlphaFoldDB" id="A0A7J7ICM5"/>
<evidence type="ECO:0008006" key="4">
    <source>
        <dbReference type="Google" id="ProtNLM"/>
    </source>
</evidence>
<feature type="region of interest" description="Disordered" evidence="1">
    <location>
        <begin position="62"/>
        <end position="81"/>
    </location>
</feature>
<accession>A0A7J7ICM5</accession>
<name>A0A7J7ICM5_9RHOD</name>
<protein>
    <recommendedName>
        <fullName evidence="4">Elongator complex protein 5</fullName>
    </recommendedName>
</protein>
<comment type="caution">
    <text evidence="2">The sequence shown here is derived from an EMBL/GenBank/DDBJ whole genome shotgun (WGS) entry which is preliminary data.</text>
</comment>
<gene>
    <name evidence="2" type="ORF">F1559_001364</name>
</gene>
<feature type="compositionally biased region" description="Basic and acidic residues" evidence="1">
    <location>
        <begin position="281"/>
        <end position="292"/>
    </location>
</feature>
<evidence type="ECO:0000313" key="2">
    <source>
        <dbReference type="EMBL" id="KAF6000424.1"/>
    </source>
</evidence>
<sequence length="370" mass="42039">MMERSNENLDSIHFWTKLLEREALHLFEIDWSDELTTACYALFTYGLVTRFIERAPLEENSCSKQNKAKPGSRKPGAQGPQSSRRLIFWSADLPVEWLVPSSIRRLSDESVLFTEDVKRTDLEDSEHIVLVIASLSARLCRESELLRSILIPTLLSERVPPKLTVIAAVRPDELTFFFTEGLRAGATSCWKIGTEGFFEGWVRVPLRNRSAYFAFHWELREQGRFRVYGGRCNPPQMDAENKSGYLSSFCSKEPAALANGMRFHSRERDEEISHTMSLTARNRDSGASKETSKSLRASFESLSESLSFRISLSESEEHALARVKLPFEHYDERLADSIMKSSEGFVIYDNAEAEDPGSDPEVSSDEDLDV</sequence>
<evidence type="ECO:0000256" key="1">
    <source>
        <dbReference type="SAM" id="MobiDB-lite"/>
    </source>
</evidence>
<feature type="compositionally biased region" description="Acidic residues" evidence="1">
    <location>
        <begin position="351"/>
        <end position="370"/>
    </location>
</feature>
<dbReference type="EMBL" id="VWRR01000020">
    <property type="protein sequence ID" value="KAF6000424.1"/>
    <property type="molecule type" value="Genomic_DNA"/>
</dbReference>
<evidence type="ECO:0000313" key="3">
    <source>
        <dbReference type="Proteomes" id="UP000530660"/>
    </source>
</evidence>